<feature type="domain" description="Histidine kinase" evidence="9">
    <location>
        <begin position="561"/>
        <end position="779"/>
    </location>
</feature>
<dbReference type="AlphaFoldDB" id="A0AAU7CNQ7"/>
<dbReference type="CDD" id="cd17580">
    <property type="entry name" value="REC_2_DhkD-like"/>
    <property type="match status" value="1"/>
</dbReference>
<organism evidence="11">
    <name type="scientific">Singulisphaera sp. Ch08</name>
    <dbReference type="NCBI Taxonomy" id="3120278"/>
    <lineage>
        <taxon>Bacteria</taxon>
        <taxon>Pseudomonadati</taxon>
        <taxon>Planctomycetota</taxon>
        <taxon>Planctomycetia</taxon>
        <taxon>Isosphaerales</taxon>
        <taxon>Isosphaeraceae</taxon>
        <taxon>Singulisphaera</taxon>
    </lineage>
</organism>
<dbReference type="Pfam" id="PF00512">
    <property type="entry name" value="HisKA"/>
    <property type="match status" value="1"/>
</dbReference>
<dbReference type="PROSITE" id="PS50110">
    <property type="entry name" value="RESPONSE_REGULATORY"/>
    <property type="match status" value="2"/>
</dbReference>
<feature type="compositionally biased region" description="Basic and acidic residues" evidence="8">
    <location>
        <begin position="788"/>
        <end position="799"/>
    </location>
</feature>
<dbReference type="Gene3D" id="3.30.565.10">
    <property type="entry name" value="Histidine kinase-like ATPase, C-terminal domain"/>
    <property type="match status" value="1"/>
</dbReference>
<feature type="coiled-coil region" evidence="7">
    <location>
        <begin position="162"/>
        <end position="199"/>
    </location>
</feature>
<dbReference type="InterPro" id="IPR001789">
    <property type="entry name" value="Sig_transdc_resp-reg_receiver"/>
</dbReference>
<dbReference type="GO" id="GO:0000155">
    <property type="term" value="F:phosphorelay sensor kinase activity"/>
    <property type="evidence" value="ECO:0007669"/>
    <property type="project" value="InterPro"/>
</dbReference>
<dbReference type="InterPro" id="IPR003018">
    <property type="entry name" value="GAF"/>
</dbReference>
<dbReference type="InterPro" id="IPR003661">
    <property type="entry name" value="HisK_dim/P_dom"/>
</dbReference>
<dbReference type="SMART" id="SM00388">
    <property type="entry name" value="HisKA"/>
    <property type="match status" value="1"/>
</dbReference>
<dbReference type="SUPFAM" id="SSF47384">
    <property type="entry name" value="Homodimeric domain of signal transducing histidine kinase"/>
    <property type="match status" value="1"/>
</dbReference>
<evidence type="ECO:0000256" key="8">
    <source>
        <dbReference type="SAM" id="MobiDB-lite"/>
    </source>
</evidence>
<keyword evidence="7" id="KW-0175">Coiled coil</keyword>
<feature type="modified residue" description="4-aspartylphosphate" evidence="6">
    <location>
        <position position="57"/>
    </location>
</feature>
<dbReference type="FunFam" id="3.30.565.10:FF:000006">
    <property type="entry name" value="Sensor histidine kinase WalK"/>
    <property type="match status" value="1"/>
</dbReference>
<dbReference type="InterPro" id="IPR003594">
    <property type="entry name" value="HATPase_dom"/>
</dbReference>
<dbReference type="InterPro" id="IPR029016">
    <property type="entry name" value="GAF-like_dom_sf"/>
</dbReference>
<dbReference type="SUPFAM" id="SSF55874">
    <property type="entry name" value="ATPase domain of HSP90 chaperone/DNA topoisomerase II/histidine kinase"/>
    <property type="match status" value="1"/>
</dbReference>
<keyword evidence="4" id="KW-0808">Transferase</keyword>
<dbReference type="InterPro" id="IPR004358">
    <property type="entry name" value="Sig_transdc_His_kin-like_C"/>
</dbReference>
<sequence>MQGEVKVNILLVDDQPNNLFALEAMLEGADRTLVRAGSGEEALMRILDHDFAAILMDVQMPGMDGFETAALIRERDRSKHTPILFLTAFESSDLQVFKGYSLGAVDYLSKPVVPAVLRSKVSVFVELFQMTEQVRRQSELLVDNQRKEHERELVEEKRRWELDRLREETAQEKKIAEALLRRTEELAQTIAERARAEEQLRRRAHQQAIVAQLGQRALEGIILPTLLDEAVEAVVRNLEVEFARITELSPQGDFVSMKAGTGWVEDATDTIPVGVGTRSFSGFSLLSADPLVVDDLRQESRFEVPPFLRRHGVVSGISVNIHGRGRSFGTLEAFARSQRPFTPDDANFLQALAHVLATAIQRKRDEQELSRIKDELAVQLADMTRLHALSARLSNSLELPTVLEQVLAAVTSLQGTDRGVLMLYDRDLDLMSTAASVGFSEGPLHAAERMTTSLQETGTVSAIISRGFVVEDLESDPVFVPHLAAALNAGCRAVCSTPLLTVVGEFVGTITTYFDRSHRPSDRETRLVELYGRQAAEFIEYARHYRQICEADRRKDEFLAMLAHELRNPLAPILNAIHYMRAETLDVSAVEQAREIAERQVRHLARLVDDLLDVSRISSGKIQLRKESIELADAVNRAVETSRLLIQLRGHHLTVTLPQEPLPLEADAARIEQVMANLLNNAAKYTEEGGQISLAVEGRGKNLEIRVCDTGIGIAPELLPRVFDLFTQDTRSLDRSQGGLGIGLTLVRNLVEMHGGSVEVRSEGLGKGSEFIVRLPRRNGEAVISDSPRPEPMPRRSEVAGESSPKKILVVDDNVDGALMLARLLRGWGHQLAVAHDGHTAIELAREQQPFDVVFLDIGLPGMNGYQIAQALRGEAGFEHTLLVALTGYGQGEDRRRSSEAGFDCHLVKPVDPSELKGMLDRDQPFVRPESEVLSRER</sequence>
<dbReference type="Gene3D" id="1.10.287.130">
    <property type="match status" value="1"/>
</dbReference>
<evidence type="ECO:0000256" key="1">
    <source>
        <dbReference type="ARBA" id="ARBA00000085"/>
    </source>
</evidence>
<evidence type="ECO:0000259" key="10">
    <source>
        <dbReference type="PROSITE" id="PS50110"/>
    </source>
</evidence>
<proteinExistence type="predicted"/>
<dbReference type="SUPFAM" id="SSF55781">
    <property type="entry name" value="GAF domain-like"/>
    <property type="match status" value="2"/>
</dbReference>
<dbReference type="Pfam" id="PF00072">
    <property type="entry name" value="Response_reg"/>
    <property type="match status" value="2"/>
</dbReference>
<dbReference type="PANTHER" id="PTHR43547">
    <property type="entry name" value="TWO-COMPONENT HISTIDINE KINASE"/>
    <property type="match status" value="1"/>
</dbReference>
<dbReference type="Gene3D" id="3.30.450.40">
    <property type="match status" value="2"/>
</dbReference>
<dbReference type="InterPro" id="IPR036890">
    <property type="entry name" value="HATPase_C_sf"/>
</dbReference>
<feature type="modified residue" description="4-aspartylphosphate" evidence="6">
    <location>
        <position position="857"/>
    </location>
</feature>
<evidence type="ECO:0000256" key="4">
    <source>
        <dbReference type="ARBA" id="ARBA00022679"/>
    </source>
</evidence>
<dbReference type="EMBL" id="CP155447">
    <property type="protein sequence ID" value="XBH06776.1"/>
    <property type="molecule type" value="Genomic_DNA"/>
</dbReference>
<dbReference type="Pfam" id="PF02518">
    <property type="entry name" value="HATPase_c"/>
    <property type="match status" value="1"/>
</dbReference>
<feature type="domain" description="Response regulatory" evidence="10">
    <location>
        <begin position="807"/>
        <end position="924"/>
    </location>
</feature>
<dbReference type="SMART" id="SM00448">
    <property type="entry name" value="REC"/>
    <property type="match status" value="2"/>
</dbReference>
<dbReference type="EC" id="2.7.13.3" evidence="2"/>
<name>A0AAU7CNQ7_9BACT</name>
<reference evidence="11" key="1">
    <citation type="submission" date="2024-05" db="EMBL/GenBank/DDBJ databases">
        <title>Planctomycetes of the genus Singulisphaera possess chitinolytic capabilities.</title>
        <authorList>
            <person name="Ivanova A."/>
        </authorList>
    </citation>
    <scope>NUCLEOTIDE SEQUENCE</scope>
    <source>
        <strain evidence="11">Ch08T</strain>
    </source>
</reference>
<comment type="catalytic activity">
    <reaction evidence="1">
        <text>ATP + protein L-histidine = ADP + protein N-phospho-L-histidine.</text>
        <dbReference type="EC" id="2.7.13.3"/>
    </reaction>
</comment>
<protein>
    <recommendedName>
        <fullName evidence="2">histidine kinase</fullName>
        <ecNumber evidence="2">2.7.13.3</ecNumber>
    </recommendedName>
</protein>
<dbReference type="PANTHER" id="PTHR43547:SF2">
    <property type="entry name" value="HYBRID SIGNAL TRANSDUCTION HISTIDINE KINASE C"/>
    <property type="match status" value="1"/>
</dbReference>
<dbReference type="InterPro" id="IPR005467">
    <property type="entry name" value="His_kinase_dom"/>
</dbReference>
<evidence type="ECO:0000256" key="5">
    <source>
        <dbReference type="ARBA" id="ARBA00022777"/>
    </source>
</evidence>
<feature type="region of interest" description="Disordered" evidence="8">
    <location>
        <begin position="915"/>
        <end position="938"/>
    </location>
</feature>
<dbReference type="SMART" id="SM00065">
    <property type="entry name" value="GAF"/>
    <property type="match status" value="2"/>
</dbReference>
<dbReference type="PRINTS" id="PR00344">
    <property type="entry name" value="BCTRLSENSOR"/>
</dbReference>
<feature type="domain" description="Response regulatory" evidence="10">
    <location>
        <begin position="8"/>
        <end position="125"/>
    </location>
</feature>
<dbReference type="InterPro" id="IPR011006">
    <property type="entry name" value="CheY-like_superfamily"/>
</dbReference>
<evidence type="ECO:0000256" key="7">
    <source>
        <dbReference type="SAM" id="Coils"/>
    </source>
</evidence>
<dbReference type="CDD" id="cd00082">
    <property type="entry name" value="HisKA"/>
    <property type="match status" value="1"/>
</dbReference>
<accession>A0AAU7CNQ7</accession>
<gene>
    <name evidence="11" type="ORF">V5E97_12255</name>
</gene>
<dbReference type="Pfam" id="PF01590">
    <property type="entry name" value="GAF"/>
    <property type="match status" value="1"/>
</dbReference>
<keyword evidence="5" id="KW-0418">Kinase</keyword>
<evidence type="ECO:0000256" key="3">
    <source>
        <dbReference type="ARBA" id="ARBA00022553"/>
    </source>
</evidence>
<feature type="region of interest" description="Disordered" evidence="8">
    <location>
        <begin position="782"/>
        <end position="801"/>
    </location>
</feature>
<dbReference type="SMART" id="SM00387">
    <property type="entry name" value="HATPase_c"/>
    <property type="match status" value="1"/>
</dbReference>
<dbReference type="Pfam" id="PF13185">
    <property type="entry name" value="GAF_2"/>
    <property type="match status" value="1"/>
</dbReference>
<dbReference type="Gene3D" id="3.40.50.2300">
    <property type="match status" value="2"/>
</dbReference>
<dbReference type="InterPro" id="IPR036097">
    <property type="entry name" value="HisK_dim/P_sf"/>
</dbReference>
<evidence type="ECO:0000259" key="9">
    <source>
        <dbReference type="PROSITE" id="PS50109"/>
    </source>
</evidence>
<dbReference type="PROSITE" id="PS50109">
    <property type="entry name" value="HIS_KIN"/>
    <property type="match status" value="1"/>
</dbReference>
<keyword evidence="3 6" id="KW-0597">Phosphoprotein</keyword>
<dbReference type="SUPFAM" id="SSF52172">
    <property type="entry name" value="CheY-like"/>
    <property type="match status" value="2"/>
</dbReference>
<evidence type="ECO:0000313" key="11">
    <source>
        <dbReference type="EMBL" id="XBH06776.1"/>
    </source>
</evidence>
<dbReference type="RefSeq" id="WP_406699624.1">
    <property type="nucleotide sequence ID" value="NZ_CP155447.1"/>
</dbReference>
<evidence type="ECO:0000256" key="6">
    <source>
        <dbReference type="PROSITE-ProRule" id="PRU00169"/>
    </source>
</evidence>
<evidence type="ECO:0000256" key="2">
    <source>
        <dbReference type="ARBA" id="ARBA00012438"/>
    </source>
</evidence>